<dbReference type="InterPro" id="IPR022789">
    <property type="entry name" value="ParD"/>
</dbReference>
<dbReference type="InterPro" id="IPR038296">
    <property type="entry name" value="ParD_sf"/>
</dbReference>
<keyword evidence="2" id="KW-1277">Toxin-antitoxin system</keyword>
<dbReference type="EMBL" id="BBQY01000004">
    <property type="protein sequence ID" value="GBH30128.1"/>
    <property type="molecule type" value="Genomic_DNA"/>
</dbReference>
<dbReference type="AlphaFoldDB" id="A0A401J0H4"/>
<dbReference type="PANTHER" id="PTHR36582">
    <property type="entry name" value="ANTITOXIN PARD"/>
    <property type="match status" value="1"/>
</dbReference>
<sequence>MSKSTSVALSDHFRAFAERKVAEGRFGSTSEVVRAGLRLLEMEEEKLEALRAALIEGEKSGVLHDFDMRDWIDRRFPEA</sequence>
<protein>
    <submittedName>
        <fullName evidence="3">Antitoxin ParD1/3/4</fullName>
    </submittedName>
</protein>
<comment type="similarity">
    <text evidence="1">Belongs to the ParD antitoxin family.</text>
</comment>
<dbReference type="Pfam" id="PF03693">
    <property type="entry name" value="ParD_antitoxin"/>
    <property type="match status" value="1"/>
</dbReference>
<evidence type="ECO:0000256" key="2">
    <source>
        <dbReference type="ARBA" id="ARBA00022649"/>
    </source>
</evidence>
<dbReference type="GO" id="GO:0006355">
    <property type="term" value="P:regulation of DNA-templated transcription"/>
    <property type="evidence" value="ECO:0007669"/>
    <property type="project" value="InterPro"/>
</dbReference>
<evidence type="ECO:0000313" key="4">
    <source>
        <dbReference type="Proteomes" id="UP000290975"/>
    </source>
</evidence>
<dbReference type="RefSeq" id="WP_130752445.1">
    <property type="nucleotide sequence ID" value="NZ_BBQY01000004.1"/>
</dbReference>
<dbReference type="Proteomes" id="UP000290975">
    <property type="component" value="Unassembled WGS sequence"/>
</dbReference>
<dbReference type="NCBIfam" id="TIGR02606">
    <property type="entry name" value="antidote_CC2985"/>
    <property type="match status" value="1"/>
</dbReference>
<dbReference type="Gene3D" id="6.10.10.120">
    <property type="entry name" value="Antitoxin ParD1-like"/>
    <property type="match status" value="1"/>
</dbReference>
<comment type="caution">
    <text evidence="3">The sequence shown here is derived from an EMBL/GenBank/DDBJ whole genome shotgun (WGS) entry which is preliminary data.</text>
</comment>
<dbReference type="InterPro" id="IPR010985">
    <property type="entry name" value="Ribbon_hlx_hlx"/>
</dbReference>
<name>A0A401J0H4_SPHXE</name>
<keyword evidence="4" id="KW-1185">Reference proteome</keyword>
<accession>A0A401J0H4</accession>
<proteinExistence type="inferred from homology"/>
<dbReference type="SUPFAM" id="SSF47598">
    <property type="entry name" value="Ribbon-helix-helix"/>
    <property type="match status" value="1"/>
</dbReference>
<organism evidence="3 4">
    <name type="scientific">Sphingobium xenophagum</name>
    <dbReference type="NCBI Taxonomy" id="121428"/>
    <lineage>
        <taxon>Bacteria</taxon>
        <taxon>Pseudomonadati</taxon>
        <taxon>Pseudomonadota</taxon>
        <taxon>Alphaproteobacteria</taxon>
        <taxon>Sphingomonadales</taxon>
        <taxon>Sphingomonadaceae</taxon>
        <taxon>Sphingobium</taxon>
    </lineage>
</organism>
<evidence type="ECO:0000313" key="3">
    <source>
        <dbReference type="EMBL" id="GBH30128.1"/>
    </source>
</evidence>
<gene>
    <name evidence="3" type="ORF">MBESOW_P1382</name>
</gene>
<dbReference type="PANTHER" id="PTHR36582:SF2">
    <property type="entry name" value="ANTITOXIN PARD"/>
    <property type="match status" value="1"/>
</dbReference>
<evidence type="ECO:0000256" key="1">
    <source>
        <dbReference type="ARBA" id="ARBA00008580"/>
    </source>
</evidence>
<reference evidence="3 4" key="1">
    <citation type="submission" date="2014-12" db="EMBL/GenBank/DDBJ databases">
        <title>Whole genome sequencing of Sphingobium xenophagum OW59.</title>
        <authorList>
            <person name="Ohta Y."/>
            <person name="Nishi S."/>
            <person name="Hatada Y."/>
        </authorList>
    </citation>
    <scope>NUCLEOTIDE SEQUENCE [LARGE SCALE GENOMIC DNA]</scope>
    <source>
        <strain evidence="3 4">OW59</strain>
    </source>
</reference>